<proteinExistence type="inferred from homology"/>
<reference evidence="8" key="1">
    <citation type="submission" date="2023-01" db="EMBL/GenBank/DDBJ databases">
        <title>Key to firefly adult light organ development and bioluminescence: homeobox transcription factors regulate luciferase expression and transportation to peroxisome.</title>
        <authorList>
            <person name="Fu X."/>
        </authorList>
    </citation>
    <scope>NUCLEOTIDE SEQUENCE [LARGE SCALE GENOMIC DNA]</scope>
</reference>
<feature type="transmembrane region" description="Helical" evidence="6">
    <location>
        <begin position="216"/>
        <end position="242"/>
    </location>
</feature>
<evidence type="ECO:0000313" key="7">
    <source>
        <dbReference type="EMBL" id="KAK4886886.1"/>
    </source>
</evidence>
<evidence type="ECO:0000256" key="4">
    <source>
        <dbReference type="ARBA" id="ARBA00022989"/>
    </source>
</evidence>
<dbReference type="InterPro" id="IPR008952">
    <property type="entry name" value="Tetraspanin_EC2_sf"/>
</dbReference>
<evidence type="ECO:0000256" key="3">
    <source>
        <dbReference type="ARBA" id="ARBA00022692"/>
    </source>
</evidence>
<sequence length="251" mass="28717">MARNRRNEECCSVYLLRTVLYILNLIFLIAGLGVLGVGAWIVTDKYKYVELLTTVTYPVITYFLVVAGGLILFITILGCCAIWWNNRLCLVFYIFLLLLVFLIEVMVGVIAYIYEEQVQHELELQLNNTFLSSYKIETDKTEAIDFLQEKFHCCGALSFEDWEYSTWRKQNLSGSNLVPDSCCKTISTGCGIVIRPSNINYNSCLIKMSDHMRNHLFVLSVVASGISVFQVLGIVLSCQLYFKLRNYIDDL</sequence>
<organism evidence="7 8">
    <name type="scientific">Aquatica leii</name>
    <dbReference type="NCBI Taxonomy" id="1421715"/>
    <lineage>
        <taxon>Eukaryota</taxon>
        <taxon>Metazoa</taxon>
        <taxon>Ecdysozoa</taxon>
        <taxon>Arthropoda</taxon>
        <taxon>Hexapoda</taxon>
        <taxon>Insecta</taxon>
        <taxon>Pterygota</taxon>
        <taxon>Neoptera</taxon>
        <taxon>Endopterygota</taxon>
        <taxon>Coleoptera</taxon>
        <taxon>Polyphaga</taxon>
        <taxon>Elateriformia</taxon>
        <taxon>Elateroidea</taxon>
        <taxon>Lampyridae</taxon>
        <taxon>Luciolinae</taxon>
        <taxon>Aquatica</taxon>
    </lineage>
</organism>
<keyword evidence="5 6" id="KW-0472">Membrane</keyword>
<dbReference type="SUPFAM" id="SSF48652">
    <property type="entry name" value="Tetraspanin"/>
    <property type="match status" value="1"/>
</dbReference>
<dbReference type="EMBL" id="JARPUR010000001">
    <property type="protein sequence ID" value="KAK4886886.1"/>
    <property type="molecule type" value="Genomic_DNA"/>
</dbReference>
<dbReference type="InterPro" id="IPR018499">
    <property type="entry name" value="Tetraspanin/Peripherin"/>
</dbReference>
<dbReference type="Gene3D" id="1.10.1450.10">
    <property type="entry name" value="Tetraspanin"/>
    <property type="match status" value="1"/>
</dbReference>
<evidence type="ECO:0000256" key="1">
    <source>
        <dbReference type="ARBA" id="ARBA00004141"/>
    </source>
</evidence>
<feature type="transmembrane region" description="Helical" evidence="6">
    <location>
        <begin position="20"/>
        <end position="43"/>
    </location>
</feature>
<evidence type="ECO:0000256" key="5">
    <source>
        <dbReference type="ARBA" id="ARBA00023136"/>
    </source>
</evidence>
<accession>A0AAN7PNA8</accession>
<keyword evidence="3 6" id="KW-0812">Transmembrane</keyword>
<evidence type="ECO:0000256" key="2">
    <source>
        <dbReference type="ARBA" id="ARBA00006840"/>
    </source>
</evidence>
<feature type="transmembrane region" description="Helical" evidence="6">
    <location>
        <begin position="90"/>
        <end position="114"/>
    </location>
</feature>
<gene>
    <name evidence="7" type="ORF">RN001_003157</name>
</gene>
<feature type="transmembrane region" description="Helical" evidence="6">
    <location>
        <begin position="55"/>
        <end position="84"/>
    </location>
</feature>
<keyword evidence="4 6" id="KW-1133">Transmembrane helix</keyword>
<dbReference type="InterPro" id="IPR000301">
    <property type="entry name" value="Tetraspanin_animals"/>
</dbReference>
<dbReference type="PANTHER" id="PTHR19282:SF544">
    <property type="entry name" value="TETRASPANIN"/>
    <property type="match status" value="1"/>
</dbReference>
<dbReference type="Pfam" id="PF00335">
    <property type="entry name" value="Tetraspanin"/>
    <property type="match status" value="1"/>
</dbReference>
<dbReference type="PIRSF" id="PIRSF002419">
    <property type="entry name" value="Tetraspanin"/>
    <property type="match status" value="1"/>
</dbReference>
<comment type="caution">
    <text evidence="7">The sequence shown here is derived from an EMBL/GenBank/DDBJ whole genome shotgun (WGS) entry which is preliminary data.</text>
</comment>
<protein>
    <recommendedName>
        <fullName evidence="6">Tetraspanin</fullName>
    </recommendedName>
</protein>
<dbReference type="PRINTS" id="PR00259">
    <property type="entry name" value="TMFOUR"/>
</dbReference>
<dbReference type="PANTHER" id="PTHR19282">
    <property type="entry name" value="TETRASPANIN"/>
    <property type="match status" value="1"/>
</dbReference>
<keyword evidence="8" id="KW-1185">Reference proteome</keyword>
<evidence type="ECO:0000313" key="8">
    <source>
        <dbReference type="Proteomes" id="UP001353858"/>
    </source>
</evidence>
<comment type="similarity">
    <text evidence="2 6">Belongs to the tetraspanin (TM4SF) family.</text>
</comment>
<dbReference type="GO" id="GO:0005886">
    <property type="term" value="C:plasma membrane"/>
    <property type="evidence" value="ECO:0007669"/>
    <property type="project" value="TreeGrafter"/>
</dbReference>
<name>A0AAN7PNA8_9COLE</name>
<dbReference type="Proteomes" id="UP001353858">
    <property type="component" value="Unassembled WGS sequence"/>
</dbReference>
<evidence type="ECO:0000256" key="6">
    <source>
        <dbReference type="RuleBase" id="RU361218"/>
    </source>
</evidence>
<comment type="subcellular location">
    <subcellularLocation>
        <location evidence="1 6">Membrane</location>
        <topology evidence="1 6">Multi-pass membrane protein</topology>
    </subcellularLocation>
</comment>
<dbReference type="AlphaFoldDB" id="A0AAN7PNA8"/>